<dbReference type="AlphaFoldDB" id="A0A5N6YWC0"/>
<dbReference type="EMBL" id="ML737112">
    <property type="protein sequence ID" value="KAE8347980.1"/>
    <property type="molecule type" value="Genomic_DNA"/>
</dbReference>
<name>A0A5N6YWC0_9EURO</name>
<proteinExistence type="predicted"/>
<accession>A0A5N6YWC0</accession>
<reference evidence="1" key="1">
    <citation type="submission" date="2019-04" db="EMBL/GenBank/DDBJ databases">
        <title>Friends and foes A comparative genomics study of 23 Aspergillus species from section Flavi.</title>
        <authorList>
            <consortium name="DOE Joint Genome Institute"/>
            <person name="Kjaerbolling I."/>
            <person name="Vesth T."/>
            <person name="Frisvad J.C."/>
            <person name="Nybo J.L."/>
            <person name="Theobald S."/>
            <person name="Kildgaard S."/>
            <person name="Isbrandt T."/>
            <person name="Kuo A."/>
            <person name="Sato A."/>
            <person name="Lyhne E.K."/>
            <person name="Kogle M.E."/>
            <person name="Wiebenga A."/>
            <person name="Kun R.S."/>
            <person name="Lubbers R.J."/>
            <person name="Makela M.R."/>
            <person name="Barry K."/>
            <person name="Chovatia M."/>
            <person name="Clum A."/>
            <person name="Daum C."/>
            <person name="Haridas S."/>
            <person name="He G."/>
            <person name="LaButti K."/>
            <person name="Lipzen A."/>
            <person name="Mondo S."/>
            <person name="Riley R."/>
            <person name="Salamov A."/>
            <person name="Simmons B.A."/>
            <person name="Magnuson J.K."/>
            <person name="Henrissat B."/>
            <person name="Mortensen U.H."/>
            <person name="Larsen T.O."/>
            <person name="Devries R.P."/>
            <person name="Grigoriev I.V."/>
            <person name="Machida M."/>
            <person name="Baker S.E."/>
            <person name="Andersen M.R."/>
        </authorList>
    </citation>
    <scope>NUCLEOTIDE SEQUENCE</scope>
    <source>
        <strain evidence="1">CBS 117612</strain>
    </source>
</reference>
<sequence>MTSRDFPVRLLNIILACASGKMHRDGVLATFCLNQRWWSLAEEVGILGEVGNSQSGRHDHEF</sequence>
<gene>
    <name evidence="1" type="ORF">BDV24DRAFT_121737</name>
</gene>
<dbReference type="Proteomes" id="UP000325558">
    <property type="component" value="Unassembled WGS sequence"/>
</dbReference>
<organism evidence="1">
    <name type="scientific">Aspergillus arachidicola</name>
    <dbReference type="NCBI Taxonomy" id="656916"/>
    <lineage>
        <taxon>Eukaryota</taxon>
        <taxon>Fungi</taxon>
        <taxon>Dikarya</taxon>
        <taxon>Ascomycota</taxon>
        <taxon>Pezizomycotina</taxon>
        <taxon>Eurotiomycetes</taxon>
        <taxon>Eurotiomycetidae</taxon>
        <taxon>Eurotiales</taxon>
        <taxon>Aspergillaceae</taxon>
        <taxon>Aspergillus</taxon>
        <taxon>Aspergillus subgen. Circumdati</taxon>
    </lineage>
</organism>
<protein>
    <submittedName>
        <fullName evidence="1">Uncharacterized protein</fullName>
    </submittedName>
</protein>
<dbReference type="OrthoDB" id="10618960at2759"/>
<evidence type="ECO:0000313" key="1">
    <source>
        <dbReference type="EMBL" id="KAE8347980.1"/>
    </source>
</evidence>